<dbReference type="Pfam" id="PF11838">
    <property type="entry name" value="ERAP1_C"/>
    <property type="match status" value="1"/>
</dbReference>
<dbReference type="PRINTS" id="PR00756">
    <property type="entry name" value="ALADIPTASE"/>
</dbReference>
<evidence type="ECO:0000313" key="13">
    <source>
        <dbReference type="Proteomes" id="UP001558613"/>
    </source>
</evidence>
<evidence type="ECO:0000313" key="12">
    <source>
        <dbReference type="EMBL" id="KAL1267129.1"/>
    </source>
</evidence>
<feature type="signal peptide" evidence="8">
    <location>
        <begin position="1"/>
        <end position="27"/>
    </location>
</feature>
<dbReference type="InterPro" id="IPR045357">
    <property type="entry name" value="Aminopeptidase_N-like_N"/>
</dbReference>
<dbReference type="Proteomes" id="UP001558613">
    <property type="component" value="Unassembled WGS sequence"/>
</dbReference>
<protein>
    <recommendedName>
        <fullName evidence="14">Aminopeptidase</fullName>
    </recommendedName>
</protein>
<evidence type="ECO:0000256" key="7">
    <source>
        <dbReference type="ARBA" id="ARBA00023049"/>
    </source>
</evidence>
<dbReference type="Gene3D" id="2.60.40.1730">
    <property type="entry name" value="tricorn interacting facor f3 domain"/>
    <property type="match status" value="1"/>
</dbReference>
<comment type="cofactor">
    <cofactor evidence="1">
        <name>Zn(2+)</name>
        <dbReference type="ChEBI" id="CHEBI:29105"/>
    </cofactor>
</comment>
<comment type="similarity">
    <text evidence="2">Belongs to the peptidase M1 family.</text>
</comment>
<dbReference type="InterPro" id="IPR014782">
    <property type="entry name" value="Peptidase_M1_dom"/>
</dbReference>
<keyword evidence="3" id="KW-0645">Protease</keyword>
<dbReference type="SUPFAM" id="SSF63737">
    <property type="entry name" value="Leukotriene A4 hydrolase N-terminal domain"/>
    <property type="match status" value="1"/>
</dbReference>
<feature type="domain" description="ERAP1-like C-terminal" evidence="10">
    <location>
        <begin position="570"/>
        <end position="663"/>
    </location>
</feature>
<name>A0ABR3MR79_9TELE</name>
<keyword evidence="5" id="KW-0378">Hydrolase</keyword>
<evidence type="ECO:0000259" key="11">
    <source>
        <dbReference type="Pfam" id="PF17900"/>
    </source>
</evidence>
<dbReference type="Gene3D" id="1.10.3480.20">
    <property type="match status" value="1"/>
</dbReference>
<evidence type="ECO:0000256" key="3">
    <source>
        <dbReference type="ARBA" id="ARBA00022670"/>
    </source>
</evidence>
<evidence type="ECO:0000259" key="9">
    <source>
        <dbReference type="Pfam" id="PF01433"/>
    </source>
</evidence>
<evidence type="ECO:0000256" key="2">
    <source>
        <dbReference type="ARBA" id="ARBA00010136"/>
    </source>
</evidence>
<dbReference type="InterPro" id="IPR050344">
    <property type="entry name" value="Peptidase_M1_aminopeptidases"/>
</dbReference>
<feature type="domain" description="Peptidase M1 membrane alanine aminopeptidase" evidence="9">
    <location>
        <begin position="246"/>
        <end position="450"/>
    </location>
</feature>
<proteinExistence type="inferred from homology"/>
<comment type="caution">
    <text evidence="12">The sequence shown here is derived from an EMBL/GenBank/DDBJ whole genome shotgun (WGS) entry which is preliminary data.</text>
</comment>
<keyword evidence="8" id="KW-0732">Signal</keyword>
<dbReference type="PANTHER" id="PTHR11533:SF156">
    <property type="entry name" value="ENDOPLASMIC RETICULUM AMINOPEPTIDASE 1"/>
    <property type="match status" value="1"/>
</dbReference>
<dbReference type="InterPro" id="IPR024571">
    <property type="entry name" value="ERAP1-like_C_dom"/>
</dbReference>
<dbReference type="Pfam" id="PF01433">
    <property type="entry name" value="Peptidase_M1"/>
    <property type="match status" value="1"/>
</dbReference>
<evidence type="ECO:0000259" key="10">
    <source>
        <dbReference type="Pfam" id="PF11838"/>
    </source>
</evidence>
<evidence type="ECO:0000256" key="4">
    <source>
        <dbReference type="ARBA" id="ARBA00022723"/>
    </source>
</evidence>
<keyword evidence="6" id="KW-0862">Zinc</keyword>
<dbReference type="SUPFAM" id="SSF55486">
    <property type="entry name" value="Metalloproteases ('zincins'), catalytic domain"/>
    <property type="match status" value="1"/>
</dbReference>
<reference evidence="12 13" key="1">
    <citation type="submission" date="2023-09" db="EMBL/GenBank/DDBJ databases">
        <authorList>
            <person name="Wang M."/>
        </authorList>
    </citation>
    <scope>NUCLEOTIDE SEQUENCE [LARGE SCALE GENOMIC DNA]</scope>
    <source>
        <strain evidence="12">GT-2023</strain>
        <tissue evidence="12">Liver</tissue>
    </source>
</reference>
<gene>
    <name evidence="12" type="ORF">QQF64_002804</name>
</gene>
<feature type="domain" description="Aminopeptidase N-like N-terminal" evidence="11">
    <location>
        <begin position="51"/>
        <end position="228"/>
    </location>
</feature>
<sequence length="673" mass="76916">MLLAQSCCLGFLTFAVLLCAFIVGNHAMTVNTDKNVLPFPWDKIRLPETVKPQHYDLLIHPNLTSLTFTGVVQILIKVEQDTRAVILHSKNLQISKAQLLDSRHPQDLQITEFKAYEQIALFSDGFTFEKGNHVVCLEFSANLSDSFHGFYKGRYTTNSGEVRLLASTQFEPTHARAAFPCFDEPAFKANFTIRVRRESRHISISNMPKLRTVELADGLLEDQFDTTHGVEISVYTVPEKISQAEYALNTAVTLLDFYDDYFDIPYPLPKHDLAAIPDFQSGAMENWGLSTYRESGLLFDPEKSSSSDKLGITKVIAHELAHQWFGNLVTMQWWNDLWLNEGFAKFMEYVSVNITHPELQVDDYFLEKCFTAMSVDSLTSSHPISTPVENPAEISEMFDDVSYRKGACILNMLRDFLTPEAFKYGIIHYLKTHSYQNTVNAHLWESLTNICTSDELDSGRLKLDGFCSKNRAESAASKWFMEDSVDVGAIMDTWTLQEGFPLITVEVKGQTVTLKQERFLREANSSKTSNTSSFLWQVPLTYISSHSSAVQRFLLKTEEDVLYLPEKVDWIKFNVDLRGYYIVHYESRGWDALINQLQLNHSVFSSNDRASLIHDIFQLVSIEKVPLDKALNLSLYLSKETEIMPVTQGFNELVPLYKLMEKRNMEELENQLK</sequence>
<dbReference type="InterPro" id="IPR001930">
    <property type="entry name" value="Peptidase_M1"/>
</dbReference>
<evidence type="ECO:0000256" key="5">
    <source>
        <dbReference type="ARBA" id="ARBA00022801"/>
    </source>
</evidence>
<keyword evidence="4" id="KW-0479">Metal-binding</keyword>
<dbReference type="InterPro" id="IPR027268">
    <property type="entry name" value="Peptidase_M4/M1_CTD_sf"/>
</dbReference>
<keyword evidence="7" id="KW-0482">Metalloprotease</keyword>
<feature type="non-terminal residue" evidence="12">
    <location>
        <position position="673"/>
    </location>
</feature>
<feature type="chain" id="PRO_5045123307" description="Aminopeptidase" evidence="8">
    <location>
        <begin position="28"/>
        <end position="673"/>
    </location>
</feature>
<evidence type="ECO:0008006" key="14">
    <source>
        <dbReference type="Google" id="ProtNLM"/>
    </source>
</evidence>
<keyword evidence="13" id="KW-1185">Reference proteome</keyword>
<evidence type="ECO:0000256" key="1">
    <source>
        <dbReference type="ARBA" id="ARBA00001947"/>
    </source>
</evidence>
<dbReference type="Pfam" id="PF17900">
    <property type="entry name" value="Peptidase_M1_N"/>
    <property type="match status" value="1"/>
</dbReference>
<dbReference type="InterPro" id="IPR042097">
    <property type="entry name" value="Aminopeptidase_N-like_N_sf"/>
</dbReference>
<evidence type="ECO:0000256" key="6">
    <source>
        <dbReference type="ARBA" id="ARBA00022833"/>
    </source>
</evidence>
<dbReference type="Gene3D" id="2.60.40.1910">
    <property type="match status" value="1"/>
</dbReference>
<organism evidence="12 13">
    <name type="scientific">Cirrhinus molitorella</name>
    <name type="common">mud carp</name>
    <dbReference type="NCBI Taxonomy" id="172907"/>
    <lineage>
        <taxon>Eukaryota</taxon>
        <taxon>Metazoa</taxon>
        <taxon>Chordata</taxon>
        <taxon>Craniata</taxon>
        <taxon>Vertebrata</taxon>
        <taxon>Euteleostomi</taxon>
        <taxon>Actinopterygii</taxon>
        <taxon>Neopterygii</taxon>
        <taxon>Teleostei</taxon>
        <taxon>Ostariophysi</taxon>
        <taxon>Cypriniformes</taxon>
        <taxon>Cyprinidae</taxon>
        <taxon>Labeoninae</taxon>
        <taxon>Labeonini</taxon>
        <taxon>Cirrhinus</taxon>
    </lineage>
</organism>
<dbReference type="PANTHER" id="PTHR11533">
    <property type="entry name" value="PROTEASE M1 ZINC METALLOPROTEASE"/>
    <property type="match status" value="1"/>
</dbReference>
<accession>A0ABR3MR79</accession>
<dbReference type="Gene3D" id="1.10.390.10">
    <property type="entry name" value="Neutral Protease Domain 2"/>
    <property type="match status" value="1"/>
</dbReference>
<dbReference type="EMBL" id="JAYMGO010000010">
    <property type="protein sequence ID" value="KAL1267129.1"/>
    <property type="molecule type" value="Genomic_DNA"/>
</dbReference>
<dbReference type="InterPro" id="IPR034016">
    <property type="entry name" value="M1_APN-typ"/>
</dbReference>
<evidence type="ECO:0000256" key="8">
    <source>
        <dbReference type="SAM" id="SignalP"/>
    </source>
</evidence>
<dbReference type="CDD" id="cd09601">
    <property type="entry name" value="M1_APN-Q_like"/>
    <property type="match status" value="1"/>
</dbReference>